<keyword evidence="2" id="KW-1185">Reference proteome</keyword>
<accession>A0A4R1BP54</accession>
<dbReference type="PANTHER" id="PTHR34071:SF2">
    <property type="entry name" value="FLAVIN-NUCLEOTIDE-BINDING PROTEIN"/>
    <property type="match status" value="1"/>
</dbReference>
<sequence>MLGKLNPDEIEELLRTQFVGRIGCSADGLVYIVPISYAYEDGWVYCHSAQGRKLDMMRKNPKVCFEVDDLRDMANWKSVVAQGVFEELHERAPIHHCVRVLTGRYLPVISSETMHLGRLWPFEPDDESEIEGVFFRICLGERSGRFESDSQSPLIVG</sequence>
<reference evidence="1 2" key="1">
    <citation type="submission" date="2019-03" db="EMBL/GenBank/DDBJ databases">
        <authorList>
            <person name="Kim M.K.M."/>
        </authorList>
    </citation>
    <scope>NUCLEOTIDE SEQUENCE [LARGE SCALE GENOMIC DNA]</scope>
    <source>
        <strain evidence="1 2">17J68-12</strain>
    </source>
</reference>
<organism evidence="1 2">
    <name type="scientific">Flaviaesturariibacter flavus</name>
    <dbReference type="NCBI Taxonomy" id="2502780"/>
    <lineage>
        <taxon>Bacteria</taxon>
        <taxon>Pseudomonadati</taxon>
        <taxon>Bacteroidota</taxon>
        <taxon>Chitinophagia</taxon>
        <taxon>Chitinophagales</taxon>
        <taxon>Chitinophagaceae</taxon>
        <taxon>Flaviaestuariibacter</taxon>
    </lineage>
</organism>
<dbReference type="EMBL" id="SJZI01000002">
    <property type="protein sequence ID" value="TCJ19087.1"/>
    <property type="molecule type" value="Genomic_DNA"/>
</dbReference>
<dbReference type="Proteomes" id="UP000295334">
    <property type="component" value="Unassembled WGS sequence"/>
</dbReference>
<dbReference type="OrthoDB" id="9794935at2"/>
<dbReference type="Pfam" id="PF12900">
    <property type="entry name" value="Pyridox_ox_2"/>
    <property type="match status" value="1"/>
</dbReference>
<comment type="caution">
    <text evidence="1">The sequence shown here is derived from an EMBL/GenBank/DDBJ whole genome shotgun (WGS) entry which is preliminary data.</text>
</comment>
<dbReference type="InterPro" id="IPR024747">
    <property type="entry name" value="Pyridox_Oxase-rel"/>
</dbReference>
<evidence type="ECO:0000313" key="2">
    <source>
        <dbReference type="Proteomes" id="UP000295334"/>
    </source>
</evidence>
<name>A0A4R1BP54_9BACT</name>
<protein>
    <submittedName>
        <fullName evidence="1">Pyridoxamine 5'-phosphate oxidase family protein</fullName>
    </submittedName>
</protein>
<dbReference type="AlphaFoldDB" id="A0A4R1BP54"/>
<dbReference type="PANTHER" id="PTHR34071">
    <property type="entry name" value="5-NITROIMIDAZOLE ANTIBIOTICS RESISTANCE PROTEIN, NIMA-FAMILY-RELATED PROTEIN-RELATED"/>
    <property type="match status" value="1"/>
</dbReference>
<proteinExistence type="predicted"/>
<evidence type="ECO:0000313" key="1">
    <source>
        <dbReference type="EMBL" id="TCJ19087.1"/>
    </source>
</evidence>
<dbReference type="InterPro" id="IPR012349">
    <property type="entry name" value="Split_barrel_FMN-bd"/>
</dbReference>
<dbReference type="SUPFAM" id="SSF50475">
    <property type="entry name" value="FMN-binding split barrel"/>
    <property type="match status" value="1"/>
</dbReference>
<dbReference type="RefSeq" id="WP_131446064.1">
    <property type="nucleotide sequence ID" value="NZ_SJZI01000002.1"/>
</dbReference>
<dbReference type="Gene3D" id="2.30.110.10">
    <property type="entry name" value="Electron Transport, Fmn-binding Protein, Chain A"/>
    <property type="match status" value="1"/>
</dbReference>
<gene>
    <name evidence="1" type="ORF">EPD60_01330</name>
</gene>